<feature type="transmembrane region" description="Helical" evidence="6">
    <location>
        <begin position="36"/>
        <end position="60"/>
    </location>
</feature>
<evidence type="ECO:0000256" key="3">
    <source>
        <dbReference type="ARBA" id="ARBA00022692"/>
    </source>
</evidence>
<dbReference type="PANTHER" id="PTHR33885">
    <property type="entry name" value="PHAGE SHOCK PROTEIN C"/>
    <property type="match status" value="1"/>
</dbReference>
<name>A0A2T5C4A4_9BACT</name>
<comment type="subcellular location">
    <subcellularLocation>
        <location evidence="1">Cell membrane</location>
        <topology evidence="1">Single-pass membrane protein</topology>
    </subcellularLocation>
</comment>
<reference evidence="8 9" key="1">
    <citation type="submission" date="2018-04" db="EMBL/GenBank/DDBJ databases">
        <title>Genomic Encyclopedia of Archaeal and Bacterial Type Strains, Phase II (KMG-II): from individual species to whole genera.</title>
        <authorList>
            <person name="Goeker M."/>
        </authorList>
    </citation>
    <scope>NUCLEOTIDE SEQUENCE [LARGE SCALE GENOMIC DNA]</scope>
    <source>
        <strain evidence="8 9">DSM 28823</strain>
    </source>
</reference>
<keyword evidence="3 6" id="KW-0812">Transmembrane</keyword>
<evidence type="ECO:0000256" key="4">
    <source>
        <dbReference type="ARBA" id="ARBA00022989"/>
    </source>
</evidence>
<evidence type="ECO:0000313" key="9">
    <source>
        <dbReference type="Proteomes" id="UP000243525"/>
    </source>
</evidence>
<dbReference type="GO" id="GO:0005886">
    <property type="term" value="C:plasma membrane"/>
    <property type="evidence" value="ECO:0007669"/>
    <property type="project" value="UniProtKB-SubCell"/>
</dbReference>
<keyword evidence="2" id="KW-1003">Cell membrane</keyword>
<evidence type="ECO:0000256" key="1">
    <source>
        <dbReference type="ARBA" id="ARBA00004162"/>
    </source>
</evidence>
<dbReference type="OrthoDB" id="5772680at2"/>
<sequence length="64" mass="7209">MNAEKKRLTRSNDRMIAGVLAGIAEHLDMDPTLVRIIYVILSLASIGFPGLLVYLILWLVMPER</sequence>
<evidence type="ECO:0000259" key="7">
    <source>
        <dbReference type="Pfam" id="PF04024"/>
    </source>
</evidence>
<dbReference type="Proteomes" id="UP000243525">
    <property type="component" value="Unassembled WGS sequence"/>
</dbReference>
<keyword evidence="9" id="KW-1185">Reference proteome</keyword>
<protein>
    <submittedName>
        <fullName evidence="8">Phage shock protein C (PspC) family protein</fullName>
    </submittedName>
</protein>
<evidence type="ECO:0000256" key="2">
    <source>
        <dbReference type="ARBA" id="ARBA00022475"/>
    </source>
</evidence>
<dbReference type="EMBL" id="QAAD01000004">
    <property type="protein sequence ID" value="PTN09639.1"/>
    <property type="molecule type" value="Genomic_DNA"/>
</dbReference>
<feature type="domain" description="Phage shock protein PspC N-terminal" evidence="7">
    <location>
        <begin position="6"/>
        <end position="63"/>
    </location>
</feature>
<dbReference type="InterPro" id="IPR052027">
    <property type="entry name" value="PspC"/>
</dbReference>
<dbReference type="Pfam" id="PF04024">
    <property type="entry name" value="PspC"/>
    <property type="match status" value="1"/>
</dbReference>
<accession>A0A2T5C4A4</accession>
<keyword evidence="5 6" id="KW-0472">Membrane</keyword>
<organism evidence="8 9">
    <name type="scientific">Mangrovibacterium marinum</name>
    <dbReference type="NCBI Taxonomy" id="1639118"/>
    <lineage>
        <taxon>Bacteria</taxon>
        <taxon>Pseudomonadati</taxon>
        <taxon>Bacteroidota</taxon>
        <taxon>Bacteroidia</taxon>
        <taxon>Marinilabiliales</taxon>
        <taxon>Prolixibacteraceae</taxon>
        <taxon>Mangrovibacterium</taxon>
    </lineage>
</organism>
<keyword evidence="4 6" id="KW-1133">Transmembrane helix</keyword>
<proteinExistence type="predicted"/>
<dbReference type="AlphaFoldDB" id="A0A2T5C4A4"/>
<dbReference type="InterPro" id="IPR007168">
    <property type="entry name" value="Phageshock_PspC_N"/>
</dbReference>
<evidence type="ECO:0000256" key="5">
    <source>
        <dbReference type="ARBA" id="ARBA00023136"/>
    </source>
</evidence>
<comment type="caution">
    <text evidence="8">The sequence shown here is derived from an EMBL/GenBank/DDBJ whole genome shotgun (WGS) entry which is preliminary data.</text>
</comment>
<dbReference type="RefSeq" id="WP_107821533.1">
    <property type="nucleotide sequence ID" value="NZ_OY782574.1"/>
</dbReference>
<evidence type="ECO:0000256" key="6">
    <source>
        <dbReference type="SAM" id="Phobius"/>
    </source>
</evidence>
<gene>
    <name evidence="8" type="ORF">C8N47_104186</name>
</gene>
<evidence type="ECO:0000313" key="8">
    <source>
        <dbReference type="EMBL" id="PTN09639.1"/>
    </source>
</evidence>
<dbReference type="PANTHER" id="PTHR33885:SF3">
    <property type="entry name" value="PHAGE SHOCK PROTEIN C"/>
    <property type="match status" value="1"/>
</dbReference>